<sequence length="326" mass="36260">MILPRTPLPLRIEAYTPAQKAAVVRVFQDLTSSFPYVAEMTAALFEERVSNKAYFDPQSLLIGYRGDRALGLFHGTFGPPREKDQALDGTRGNIRLLLFPPEDVVLGNALLEQGLTYLQAQGAREILGWSSFAGYPFYKGIYMGTEPVLATNLPHVIVRLVQKGFQLQQHSIFLSRMLDAEVPFSLVNQSLDLRDEALVFRSAWQKESWYGLQPQQIHALIDGEQVGQLLWALLPDLRSKRGHLVGSIASLSVNPHFQRRGIGKTLVAAALNRMYAAGAREATVATTQDNTAALHTYYAWGFVEKELLLGYGYQVPKTAPASQKEV</sequence>
<gene>
    <name evidence="4" type="ORF">KDK_39210</name>
</gene>
<proteinExistence type="predicted"/>
<dbReference type="PANTHER" id="PTHR43877">
    <property type="entry name" value="AMINOALKYLPHOSPHONATE N-ACETYLTRANSFERASE-RELATED-RELATED"/>
    <property type="match status" value="1"/>
</dbReference>
<keyword evidence="1" id="KW-0808">Transferase</keyword>
<evidence type="ECO:0000313" key="4">
    <source>
        <dbReference type="EMBL" id="GCE20121.1"/>
    </source>
</evidence>
<dbReference type="EMBL" id="BIFS01000001">
    <property type="protein sequence ID" value="GCE20121.1"/>
    <property type="molecule type" value="Genomic_DNA"/>
</dbReference>
<dbReference type="Proteomes" id="UP000287188">
    <property type="component" value="Unassembled WGS sequence"/>
</dbReference>
<dbReference type="AlphaFoldDB" id="A0A402ALU7"/>
<dbReference type="OrthoDB" id="9802340at2"/>
<dbReference type="InterPro" id="IPR016181">
    <property type="entry name" value="Acyl_CoA_acyltransferase"/>
</dbReference>
<keyword evidence="2" id="KW-0012">Acyltransferase</keyword>
<name>A0A402ALU7_9CHLR</name>
<evidence type="ECO:0000256" key="1">
    <source>
        <dbReference type="ARBA" id="ARBA00022679"/>
    </source>
</evidence>
<dbReference type="PROSITE" id="PS51186">
    <property type="entry name" value="GNAT"/>
    <property type="match status" value="1"/>
</dbReference>
<feature type="domain" description="N-acetyltransferase" evidence="3">
    <location>
        <begin position="175"/>
        <end position="320"/>
    </location>
</feature>
<dbReference type="InterPro" id="IPR050832">
    <property type="entry name" value="Bact_Acetyltransf"/>
</dbReference>
<evidence type="ECO:0000256" key="2">
    <source>
        <dbReference type="ARBA" id="ARBA00023315"/>
    </source>
</evidence>
<evidence type="ECO:0000259" key="3">
    <source>
        <dbReference type="PROSITE" id="PS51186"/>
    </source>
</evidence>
<evidence type="ECO:0000313" key="5">
    <source>
        <dbReference type="Proteomes" id="UP000287188"/>
    </source>
</evidence>
<organism evidence="4 5">
    <name type="scientific">Dictyobacter kobayashii</name>
    <dbReference type="NCBI Taxonomy" id="2014872"/>
    <lineage>
        <taxon>Bacteria</taxon>
        <taxon>Bacillati</taxon>
        <taxon>Chloroflexota</taxon>
        <taxon>Ktedonobacteria</taxon>
        <taxon>Ktedonobacterales</taxon>
        <taxon>Dictyobacteraceae</taxon>
        <taxon>Dictyobacter</taxon>
    </lineage>
</organism>
<dbReference type="SUPFAM" id="SSF55729">
    <property type="entry name" value="Acyl-CoA N-acyltransferases (Nat)"/>
    <property type="match status" value="1"/>
</dbReference>
<accession>A0A402ALU7</accession>
<dbReference type="RefSeq" id="WP_126551847.1">
    <property type="nucleotide sequence ID" value="NZ_BIFS01000001.1"/>
</dbReference>
<dbReference type="Pfam" id="PF00583">
    <property type="entry name" value="Acetyltransf_1"/>
    <property type="match status" value="1"/>
</dbReference>
<protein>
    <recommendedName>
        <fullName evidence="3">N-acetyltransferase domain-containing protein</fullName>
    </recommendedName>
</protein>
<reference evidence="5" key="1">
    <citation type="submission" date="2018-12" db="EMBL/GenBank/DDBJ databases">
        <title>Tengunoibacter tsumagoiensis gen. nov., sp. nov., Dictyobacter kobayashii sp. nov., D. alpinus sp. nov., and D. joshuensis sp. nov. and description of Dictyobacteraceae fam. nov. within the order Ktedonobacterales isolated from Tengu-no-mugimeshi.</title>
        <authorList>
            <person name="Wang C.M."/>
            <person name="Zheng Y."/>
            <person name="Sakai Y."/>
            <person name="Toyoda A."/>
            <person name="Minakuchi Y."/>
            <person name="Abe K."/>
            <person name="Yokota A."/>
            <person name="Yabe S."/>
        </authorList>
    </citation>
    <scope>NUCLEOTIDE SEQUENCE [LARGE SCALE GENOMIC DNA]</scope>
    <source>
        <strain evidence="5">Uno11</strain>
    </source>
</reference>
<keyword evidence="5" id="KW-1185">Reference proteome</keyword>
<dbReference type="GO" id="GO:0016747">
    <property type="term" value="F:acyltransferase activity, transferring groups other than amino-acyl groups"/>
    <property type="evidence" value="ECO:0007669"/>
    <property type="project" value="InterPro"/>
</dbReference>
<dbReference type="Gene3D" id="3.40.630.30">
    <property type="match status" value="1"/>
</dbReference>
<dbReference type="CDD" id="cd04301">
    <property type="entry name" value="NAT_SF"/>
    <property type="match status" value="1"/>
</dbReference>
<comment type="caution">
    <text evidence="4">The sequence shown here is derived from an EMBL/GenBank/DDBJ whole genome shotgun (WGS) entry which is preliminary data.</text>
</comment>
<dbReference type="InterPro" id="IPR000182">
    <property type="entry name" value="GNAT_dom"/>
</dbReference>